<accession>F6CZV0</accession>
<dbReference type="AlphaFoldDB" id="F6CZV0"/>
<dbReference type="eggNOG" id="COG4258">
    <property type="taxonomic scope" value="Bacteria"/>
</dbReference>
<feature type="transmembrane region" description="Helical" evidence="1">
    <location>
        <begin position="293"/>
        <end position="315"/>
    </location>
</feature>
<feature type="transmembrane region" description="Helical" evidence="1">
    <location>
        <begin position="625"/>
        <end position="646"/>
    </location>
</feature>
<dbReference type="PANTHER" id="PTHR33406:SF13">
    <property type="entry name" value="MEMBRANE PROTEIN YDFJ"/>
    <property type="match status" value="1"/>
</dbReference>
<dbReference type="SUPFAM" id="SSF82866">
    <property type="entry name" value="Multidrug efflux transporter AcrB transmembrane domain"/>
    <property type="match status" value="2"/>
</dbReference>
<feature type="transmembrane region" description="Helical" evidence="1">
    <location>
        <begin position="327"/>
        <end position="351"/>
    </location>
</feature>
<feature type="transmembrane region" description="Helical" evidence="1">
    <location>
        <begin position="357"/>
        <end position="378"/>
    </location>
</feature>
<name>F6CZV0_MARPP</name>
<feature type="transmembrane region" description="Helical" evidence="1">
    <location>
        <begin position="409"/>
        <end position="430"/>
    </location>
</feature>
<dbReference type="STRING" id="491952.Mar181_0551"/>
<dbReference type="InterPro" id="IPR050545">
    <property type="entry name" value="Mycobact_MmpL"/>
</dbReference>
<evidence type="ECO:0000256" key="1">
    <source>
        <dbReference type="SAM" id="Phobius"/>
    </source>
</evidence>
<feature type="transmembrane region" description="Helical" evidence="1">
    <location>
        <begin position="732"/>
        <end position="753"/>
    </location>
</feature>
<dbReference type="KEGG" id="mpc:Mar181_0551"/>
<feature type="transmembrane region" description="Helical" evidence="1">
    <location>
        <begin position="266"/>
        <end position="287"/>
    </location>
</feature>
<keyword evidence="1" id="KW-0472">Membrane</keyword>
<organism evidence="2 3">
    <name type="scientific">Marinomonas posidonica (strain CECT 7376 / NCIMB 14433 / IVIA-Po-181)</name>
    <dbReference type="NCBI Taxonomy" id="491952"/>
    <lineage>
        <taxon>Bacteria</taxon>
        <taxon>Pseudomonadati</taxon>
        <taxon>Pseudomonadota</taxon>
        <taxon>Gammaproteobacteria</taxon>
        <taxon>Oceanospirillales</taxon>
        <taxon>Oceanospirillaceae</taxon>
        <taxon>Marinomonas</taxon>
    </lineage>
</organism>
<feature type="transmembrane region" description="Helical" evidence="1">
    <location>
        <begin position="240"/>
        <end position="259"/>
    </location>
</feature>
<keyword evidence="3" id="KW-1185">Reference proteome</keyword>
<dbReference type="Proteomes" id="UP000009230">
    <property type="component" value="Chromosome"/>
</dbReference>
<keyword evidence="1" id="KW-1133">Transmembrane helix</keyword>
<dbReference type="OrthoDB" id="9780358at2"/>
<gene>
    <name evidence="2" type="ordered locus">Mar181_0551</name>
</gene>
<protein>
    <recommendedName>
        <fullName evidence="4">Membrane transport protein MMPL domain-containing protein</fullName>
    </recommendedName>
</protein>
<evidence type="ECO:0008006" key="4">
    <source>
        <dbReference type="Google" id="ProtNLM"/>
    </source>
</evidence>
<feature type="transmembrane region" description="Helical" evidence="1">
    <location>
        <begin position="677"/>
        <end position="697"/>
    </location>
</feature>
<evidence type="ECO:0000313" key="2">
    <source>
        <dbReference type="EMBL" id="AEF53611.1"/>
    </source>
</evidence>
<proteinExistence type="predicted"/>
<feature type="transmembrane region" description="Helical" evidence="1">
    <location>
        <begin position="704"/>
        <end position="726"/>
    </location>
</feature>
<dbReference type="GO" id="GO:0005886">
    <property type="term" value="C:plasma membrane"/>
    <property type="evidence" value="ECO:0007669"/>
    <property type="project" value="TreeGrafter"/>
</dbReference>
<dbReference type="Gene3D" id="1.20.1640.10">
    <property type="entry name" value="Multidrug efflux transporter AcrB transmembrane domain"/>
    <property type="match status" value="2"/>
</dbReference>
<evidence type="ECO:0000313" key="3">
    <source>
        <dbReference type="Proteomes" id="UP000009230"/>
    </source>
</evidence>
<dbReference type="PANTHER" id="PTHR33406">
    <property type="entry name" value="MEMBRANE PROTEIN MJ1562-RELATED"/>
    <property type="match status" value="1"/>
</dbReference>
<dbReference type="RefSeq" id="WP_013795088.1">
    <property type="nucleotide sequence ID" value="NC_015559.1"/>
</dbReference>
<reference evidence="2 3" key="1">
    <citation type="journal article" date="2012" name="Stand. Genomic Sci.">
        <title>Complete genome sequence of Marinomonas posidonica type strain (IVIA-Po-181(T)).</title>
        <authorList>
            <person name="Lucas-Elio P."/>
            <person name="Goodwin L."/>
            <person name="Woyke T."/>
            <person name="Pitluck S."/>
            <person name="Nolan M."/>
            <person name="Kyrpides N.C."/>
            <person name="Detter J.C."/>
            <person name="Copeland A."/>
            <person name="Lu M."/>
            <person name="Bruce D."/>
            <person name="Detter C."/>
            <person name="Tapia R."/>
            <person name="Han S."/>
            <person name="Land M.L."/>
            <person name="Ivanova N."/>
            <person name="Mikhailova N."/>
            <person name="Johnston A.W."/>
            <person name="Sanchez-Amat A."/>
        </authorList>
    </citation>
    <scope>NUCLEOTIDE SEQUENCE [LARGE SCALE GENOMIC DNA]</scope>
    <source>
        <strain evidence="3">CECT 7376 / NCIMB 14433 / IVIA-Po-181</strain>
    </source>
</reference>
<feature type="transmembrane region" description="Helical" evidence="1">
    <location>
        <begin position="653"/>
        <end position="671"/>
    </location>
</feature>
<sequence length="764" mass="84977">MQKIAAYIWLTFVIGICYVAWLKEPHFESSITSLLPQSEQSQYREDAVRSQSEAMGQLLTLTIQHHNVQQAQQATETIRNILSESSILIEQSPSSLQQQPMNAKYRYSVLSSHVYKNLKHKQFDKQSAFALGQLFNPVASAPIDLIRDPFSLYSSYLQDSPVVGQFKIQQGLFRLTTQSEPTFALFYRLSDNAFSLSTQSQLEPLLERIIDYKKTNKVALKMSGLVIHASHGTKQAKQEISTIGIGSLIGIILLILVTFRCLKPLLYILLPISIGTLISLAITTLIFPRVHLITFAFGAGLVGVAVDYSMHYICAQSGQKKNRLSKALLVGLLLGLISSVLAYAGLALTPFPGLRQIAVFSSVGLISSWITVILWLPLASDLTHMTLHSHILNICQRLTPTYSQQRRKLATLIILVLSFLGAYIICVTPANDGLKSLQTSTSDLLNEDRAVQKAIGNTYQSTFLLITAPDLEALIQQEEQTRLALNHLKKQGKIDNYQSVSQSLPSYVQQQRNLELVSKLYDSQLTLLMSQIGVSPDVTEQAQQFFNQNQSILTFEVWQNSPLGQLMANQLIHHDDGYFSSIVRFQGKISDSTKQILKQFASESSSVEFIDPIADISNTLKLYRIQLTTCLLAAYLVVSGLLFIRYRKELWKIILPPLAASIISFAIATLINGGYNLFNITALILVFGIGLDMGIFIKESNGAIHTWIAVTLSTITSLLAFGLLILSKTPVLYQFGIIVLPGLLVVWVLTPFVQPVSYGKNRNE</sequence>
<dbReference type="EMBL" id="CP002771">
    <property type="protein sequence ID" value="AEF53611.1"/>
    <property type="molecule type" value="Genomic_DNA"/>
</dbReference>
<dbReference type="HOGENOM" id="CLU_017576_0_0_6"/>
<keyword evidence="1" id="KW-0812">Transmembrane</keyword>